<reference evidence="3 4" key="1">
    <citation type="submission" date="2018-05" db="EMBL/GenBank/DDBJ databases">
        <title>Draft Genome Sequences for a Diverse set of 7 Haemophilus Species.</title>
        <authorList>
            <person name="Nichols M."/>
            <person name="Topaz N."/>
            <person name="Wang X."/>
            <person name="Wang X."/>
            <person name="Boxrud D."/>
        </authorList>
    </citation>
    <scope>NUCLEOTIDE SEQUENCE [LARGE SCALE GENOMIC DNA]</scope>
    <source>
        <strain evidence="3 4">C2001002503</strain>
    </source>
</reference>
<dbReference type="Proteomes" id="UP000253998">
    <property type="component" value="Unassembled WGS sequence"/>
</dbReference>
<dbReference type="EMBL" id="QEPM01000006">
    <property type="protein sequence ID" value="RDE70233.1"/>
    <property type="molecule type" value="Genomic_DNA"/>
</dbReference>
<evidence type="ECO:0000256" key="1">
    <source>
        <dbReference type="ARBA" id="ARBA00007301"/>
    </source>
</evidence>
<evidence type="ECO:0000313" key="4">
    <source>
        <dbReference type="Proteomes" id="UP000253998"/>
    </source>
</evidence>
<dbReference type="AlphaFoldDB" id="A0A8B2U4V3"/>
<gene>
    <name evidence="3" type="ORF">DPV83_08580</name>
</gene>
<dbReference type="Gene3D" id="2.30.110.10">
    <property type="entry name" value="Electron Transport, Fmn-binding Protein, Chain A"/>
    <property type="match status" value="1"/>
</dbReference>
<comment type="similarity">
    <text evidence="1">Belongs to the pyridoxamine 5'-phosphate oxidase family.</text>
</comment>
<dbReference type="InterPro" id="IPR012349">
    <property type="entry name" value="Split_barrel_FMN-bd"/>
</dbReference>
<feature type="domain" description="Pyridoxine 5'-phosphate oxidase dimerisation C-terminal" evidence="2">
    <location>
        <begin position="15"/>
        <end position="45"/>
    </location>
</feature>
<evidence type="ECO:0000259" key="2">
    <source>
        <dbReference type="Pfam" id="PF10590"/>
    </source>
</evidence>
<sequence length="45" mass="5566">MPGLPTKHFKSDLVIGFWQRRLNFLHDRICYWLQNEEWQKARLPP</sequence>
<dbReference type="RefSeq" id="WP_111296805.1">
    <property type="nucleotide sequence ID" value="NZ_QEPM01000006.1"/>
</dbReference>
<protein>
    <recommendedName>
        <fullName evidence="2">Pyridoxine 5'-phosphate oxidase dimerisation C-terminal domain-containing protein</fullName>
    </recommendedName>
</protein>
<accession>A0A8B2U4V3</accession>
<proteinExistence type="inferred from homology"/>
<dbReference type="Pfam" id="PF10590">
    <property type="entry name" value="PNP_phzG_C"/>
    <property type="match status" value="1"/>
</dbReference>
<comment type="caution">
    <text evidence="3">The sequence shown here is derived from an EMBL/GenBank/DDBJ whole genome shotgun (WGS) entry which is preliminary data.</text>
</comment>
<evidence type="ECO:0000313" key="3">
    <source>
        <dbReference type="EMBL" id="RDE70233.1"/>
    </source>
</evidence>
<name>A0A8B2U4V3_9PAST</name>
<organism evidence="3 4">
    <name type="scientific">Aggregatibacter segnis</name>
    <dbReference type="NCBI Taxonomy" id="739"/>
    <lineage>
        <taxon>Bacteria</taxon>
        <taxon>Pseudomonadati</taxon>
        <taxon>Pseudomonadota</taxon>
        <taxon>Gammaproteobacteria</taxon>
        <taxon>Pasteurellales</taxon>
        <taxon>Pasteurellaceae</taxon>
        <taxon>Aggregatibacter</taxon>
    </lineage>
</organism>
<dbReference type="SUPFAM" id="SSF50475">
    <property type="entry name" value="FMN-binding split barrel"/>
    <property type="match status" value="1"/>
</dbReference>
<dbReference type="InterPro" id="IPR019576">
    <property type="entry name" value="Pyridoxamine_oxidase_dimer_C"/>
</dbReference>